<dbReference type="eggNOG" id="COG0664">
    <property type="taxonomic scope" value="Bacteria"/>
</dbReference>
<dbReference type="SMART" id="SM00419">
    <property type="entry name" value="HTH_CRP"/>
    <property type="match status" value="1"/>
</dbReference>
<dbReference type="GO" id="GO:0003677">
    <property type="term" value="F:DNA binding"/>
    <property type="evidence" value="ECO:0007669"/>
    <property type="project" value="UniProtKB-KW"/>
</dbReference>
<dbReference type="RefSeq" id="WP_158332570.1">
    <property type="nucleotide sequence ID" value="NZ_ATZI01000010.1"/>
</dbReference>
<evidence type="ECO:0000256" key="3">
    <source>
        <dbReference type="ARBA" id="ARBA00023163"/>
    </source>
</evidence>
<proteinExistence type="predicted"/>
<protein>
    <submittedName>
        <fullName evidence="6">Transcriptional regulator, Crp/Fnr family</fullName>
    </submittedName>
</protein>
<name>A0A069DCG0_9BACE</name>
<dbReference type="SMART" id="SM00100">
    <property type="entry name" value="cNMP"/>
    <property type="match status" value="1"/>
</dbReference>
<dbReference type="Pfam" id="PF13545">
    <property type="entry name" value="HTH_Crp_2"/>
    <property type="match status" value="1"/>
</dbReference>
<keyword evidence="2" id="KW-0238">DNA-binding</keyword>
<dbReference type="PROSITE" id="PS50042">
    <property type="entry name" value="CNMP_BINDING_3"/>
    <property type="match status" value="1"/>
</dbReference>
<evidence type="ECO:0000256" key="1">
    <source>
        <dbReference type="ARBA" id="ARBA00023015"/>
    </source>
</evidence>
<dbReference type="AlphaFoldDB" id="A0A069DCG0"/>
<dbReference type="OrthoDB" id="9127033at2"/>
<keyword evidence="7" id="KW-1185">Reference proteome</keyword>
<evidence type="ECO:0000259" key="4">
    <source>
        <dbReference type="PROSITE" id="PS50042"/>
    </source>
</evidence>
<organism evidence="6 7">
    <name type="scientific">Bacteroides graminisolvens DSM 19988 = JCM 15093</name>
    <dbReference type="NCBI Taxonomy" id="1121097"/>
    <lineage>
        <taxon>Bacteria</taxon>
        <taxon>Pseudomonadati</taxon>
        <taxon>Bacteroidota</taxon>
        <taxon>Bacteroidia</taxon>
        <taxon>Bacteroidales</taxon>
        <taxon>Bacteroidaceae</taxon>
        <taxon>Bacteroides</taxon>
    </lineage>
</organism>
<sequence>MNKVELAARFPVIKLGASCFANLSEERLKDLEAHKRQITFQKGDIISKQGTFAPSVMFVLDGFIKEYIEGNGGKNTNLRLVGKGDFVALSGLFNNKVSNYSVMALSQVTLCLFDREYLLQVIQENPDMSFQLIHRYSELENSFFSMLHSHLYKQMHGKMARTLLYLNSFNTADCNVFEFMNRKDIAEFASVSTENAIRVLKSFETDGLIEIRDKEIHILNENALENIFQRG</sequence>
<dbReference type="SUPFAM" id="SSF51206">
    <property type="entry name" value="cAMP-binding domain-like"/>
    <property type="match status" value="1"/>
</dbReference>
<evidence type="ECO:0000256" key="2">
    <source>
        <dbReference type="ARBA" id="ARBA00023125"/>
    </source>
</evidence>
<feature type="domain" description="HTH crp-type" evidence="5">
    <location>
        <begin position="153"/>
        <end position="222"/>
    </location>
</feature>
<dbReference type="Pfam" id="PF00027">
    <property type="entry name" value="cNMP_binding"/>
    <property type="match status" value="1"/>
</dbReference>
<keyword evidence="3" id="KW-0804">Transcription</keyword>
<dbReference type="Proteomes" id="UP000027601">
    <property type="component" value="Unassembled WGS sequence"/>
</dbReference>
<evidence type="ECO:0000313" key="6">
    <source>
        <dbReference type="EMBL" id="GAK38019.1"/>
    </source>
</evidence>
<keyword evidence="1" id="KW-0805">Transcription regulation</keyword>
<dbReference type="EMBL" id="BAJS01000035">
    <property type="protein sequence ID" value="GAK38019.1"/>
    <property type="molecule type" value="Genomic_DNA"/>
</dbReference>
<evidence type="ECO:0000313" key="7">
    <source>
        <dbReference type="Proteomes" id="UP000027601"/>
    </source>
</evidence>
<reference evidence="6 7" key="1">
    <citation type="journal article" date="2015" name="Microbes Environ.">
        <title>Distribution and evolution of nitrogen fixation genes in the phylum bacteroidetes.</title>
        <authorList>
            <person name="Inoue J."/>
            <person name="Oshima K."/>
            <person name="Suda W."/>
            <person name="Sakamoto M."/>
            <person name="Iino T."/>
            <person name="Noda S."/>
            <person name="Hongoh Y."/>
            <person name="Hattori M."/>
            <person name="Ohkuma M."/>
        </authorList>
    </citation>
    <scope>NUCLEOTIDE SEQUENCE [LARGE SCALE GENOMIC DNA]</scope>
    <source>
        <strain evidence="6 7">JCM 15093</strain>
    </source>
</reference>
<accession>A0A069DCG0</accession>
<dbReference type="InterPro" id="IPR012318">
    <property type="entry name" value="HTH_CRP"/>
</dbReference>
<dbReference type="GO" id="GO:0003700">
    <property type="term" value="F:DNA-binding transcription factor activity"/>
    <property type="evidence" value="ECO:0007669"/>
    <property type="project" value="TreeGrafter"/>
</dbReference>
<dbReference type="Gene3D" id="1.10.10.10">
    <property type="entry name" value="Winged helix-like DNA-binding domain superfamily/Winged helix DNA-binding domain"/>
    <property type="match status" value="1"/>
</dbReference>
<dbReference type="Gene3D" id="2.60.120.10">
    <property type="entry name" value="Jelly Rolls"/>
    <property type="match status" value="1"/>
</dbReference>
<dbReference type="InterPro" id="IPR050397">
    <property type="entry name" value="Env_Response_Regulators"/>
</dbReference>
<dbReference type="PROSITE" id="PS51063">
    <property type="entry name" value="HTH_CRP_2"/>
    <property type="match status" value="1"/>
</dbReference>
<dbReference type="InterPro" id="IPR000595">
    <property type="entry name" value="cNMP-bd_dom"/>
</dbReference>
<dbReference type="STRING" id="1121097.GCA_000428125_02397"/>
<dbReference type="InterPro" id="IPR018490">
    <property type="entry name" value="cNMP-bd_dom_sf"/>
</dbReference>
<dbReference type="GO" id="GO:0005829">
    <property type="term" value="C:cytosol"/>
    <property type="evidence" value="ECO:0007669"/>
    <property type="project" value="TreeGrafter"/>
</dbReference>
<comment type="caution">
    <text evidence="6">The sequence shown here is derived from an EMBL/GenBank/DDBJ whole genome shotgun (WGS) entry which is preliminary data.</text>
</comment>
<feature type="domain" description="Cyclic nucleotide-binding" evidence="4">
    <location>
        <begin position="19"/>
        <end position="139"/>
    </location>
</feature>
<dbReference type="InterPro" id="IPR014710">
    <property type="entry name" value="RmlC-like_jellyroll"/>
</dbReference>
<dbReference type="InterPro" id="IPR036390">
    <property type="entry name" value="WH_DNA-bd_sf"/>
</dbReference>
<dbReference type="PANTHER" id="PTHR24567:SF26">
    <property type="entry name" value="REGULATORY PROTEIN YEIL"/>
    <property type="match status" value="1"/>
</dbReference>
<gene>
    <name evidence="6" type="ORF">JCM15093_3312</name>
</gene>
<dbReference type="CDD" id="cd00038">
    <property type="entry name" value="CAP_ED"/>
    <property type="match status" value="1"/>
</dbReference>
<dbReference type="PANTHER" id="PTHR24567">
    <property type="entry name" value="CRP FAMILY TRANSCRIPTIONAL REGULATORY PROTEIN"/>
    <property type="match status" value="1"/>
</dbReference>
<dbReference type="InterPro" id="IPR036388">
    <property type="entry name" value="WH-like_DNA-bd_sf"/>
</dbReference>
<dbReference type="SUPFAM" id="SSF46785">
    <property type="entry name" value="Winged helix' DNA-binding domain"/>
    <property type="match status" value="1"/>
</dbReference>
<evidence type="ECO:0000259" key="5">
    <source>
        <dbReference type="PROSITE" id="PS51063"/>
    </source>
</evidence>